<dbReference type="WBParaSite" id="jg7653">
    <property type="protein sequence ID" value="jg7653"/>
    <property type="gene ID" value="jg7653"/>
</dbReference>
<sequence length="84" mass="9498">MLFKSNCAIGLFTLLLLCTTLIQLTSAIDGQLCDDQLKLCREQFEGQRAESMVEKKVHQLENSKHAEELAVLQKELAMCRSERG</sequence>
<proteinExistence type="predicted"/>
<feature type="chain" id="PRO_5037873572" evidence="1">
    <location>
        <begin position="28"/>
        <end position="84"/>
    </location>
</feature>
<feature type="signal peptide" evidence="1">
    <location>
        <begin position="1"/>
        <end position="27"/>
    </location>
</feature>
<accession>A0A915ELR1</accession>
<dbReference type="AlphaFoldDB" id="A0A915ELR1"/>
<reference evidence="3" key="1">
    <citation type="submission" date="2022-11" db="UniProtKB">
        <authorList>
            <consortium name="WormBaseParasite"/>
        </authorList>
    </citation>
    <scope>IDENTIFICATION</scope>
</reference>
<name>A0A915ELR1_9BILA</name>
<evidence type="ECO:0000313" key="3">
    <source>
        <dbReference type="WBParaSite" id="jg7653"/>
    </source>
</evidence>
<dbReference type="Proteomes" id="UP000887574">
    <property type="component" value="Unplaced"/>
</dbReference>
<evidence type="ECO:0000256" key="1">
    <source>
        <dbReference type="SAM" id="SignalP"/>
    </source>
</evidence>
<protein>
    <submittedName>
        <fullName evidence="3">Uncharacterized protein</fullName>
    </submittedName>
</protein>
<evidence type="ECO:0000313" key="2">
    <source>
        <dbReference type="Proteomes" id="UP000887574"/>
    </source>
</evidence>
<organism evidence="2 3">
    <name type="scientific">Ditylenchus dipsaci</name>
    <dbReference type="NCBI Taxonomy" id="166011"/>
    <lineage>
        <taxon>Eukaryota</taxon>
        <taxon>Metazoa</taxon>
        <taxon>Ecdysozoa</taxon>
        <taxon>Nematoda</taxon>
        <taxon>Chromadorea</taxon>
        <taxon>Rhabditida</taxon>
        <taxon>Tylenchina</taxon>
        <taxon>Tylenchomorpha</taxon>
        <taxon>Sphaerularioidea</taxon>
        <taxon>Anguinidae</taxon>
        <taxon>Anguininae</taxon>
        <taxon>Ditylenchus</taxon>
    </lineage>
</organism>
<keyword evidence="1" id="KW-0732">Signal</keyword>
<keyword evidence="2" id="KW-1185">Reference proteome</keyword>